<dbReference type="eggNOG" id="KOG2560">
    <property type="taxonomic scope" value="Eukaryota"/>
</dbReference>
<sequence length="412" mass="47110">MSNTSSLPVSLLIASKSQAIVSEPQRKTREDWRKAKELDEARKAGSAPAAVDEEGKDINPHIPQYISSAPWYYNTVGPTLKHQRPQEDDKRKLLTKVGKQFQQVTHRKKDCLERPRKVLAKFTAAEIAPDEFIQPELKLDFDGKRDRWNGYDPTEHLGIIVEFEKVEDTKRQLKAKRLNIGDKDGGEEEMDVDEDKYVDEIDMPGTKVDSKQRITVRNLRIREDTAKYLRNLDSNSAYYDPKTRSMRENPYKDTGKEAEQVAYAGENIVRFSGDTLKHAQAQLFAWEAQHAGVDVHLLAEPTKAEKLKVECVGKKEEIKSSIQKSILERYGGKEHLEIPLPPKALLAQTEQYVEYSRAGKIIKGAEKPVVSSRYEEDVYPNNHQSVWGSYWKDDQWGFQCCCSVMKNSYCTG</sequence>
<evidence type="ECO:0000256" key="5">
    <source>
        <dbReference type="ARBA" id="ARBA00022728"/>
    </source>
</evidence>
<dbReference type="InParanoid" id="E9H0V2"/>
<keyword evidence="6 8" id="KW-0508">mRNA splicing</keyword>
<dbReference type="FunCoup" id="E9H0V2">
    <property type="interactions" value="2153"/>
</dbReference>
<dbReference type="OrthoDB" id="249612at2759"/>
<keyword evidence="5 8" id="KW-0747">Spliceosome</keyword>
<dbReference type="HOGENOM" id="CLU_019317_3_1_1"/>
<keyword evidence="7 8" id="KW-0539">Nucleus</keyword>
<gene>
    <name evidence="11" type="ORF">DAPPUDRAFT_108671</name>
</gene>
<protein>
    <recommendedName>
        <fullName evidence="3 8">Pre-mRNA-splicing factor SLU7</fullName>
    </recommendedName>
</protein>
<evidence type="ECO:0000256" key="1">
    <source>
        <dbReference type="ARBA" id="ARBA00004123"/>
    </source>
</evidence>
<proteinExistence type="inferred from homology"/>
<dbReference type="PANTHER" id="PTHR12942:SF2">
    <property type="entry name" value="PRE-MRNA-SPLICING FACTOR SLU7"/>
    <property type="match status" value="1"/>
</dbReference>
<evidence type="ECO:0000256" key="3">
    <source>
        <dbReference type="ARBA" id="ARBA00021377"/>
    </source>
</evidence>
<dbReference type="GO" id="GO:0000398">
    <property type="term" value="P:mRNA splicing, via spliceosome"/>
    <property type="evidence" value="ECO:0007669"/>
    <property type="project" value="UniProtKB-UniRule"/>
</dbReference>
<feature type="domain" description="Pre-mRNA-splicing factor SLU7" evidence="10">
    <location>
        <begin position="139"/>
        <end position="389"/>
    </location>
</feature>
<dbReference type="Proteomes" id="UP000000305">
    <property type="component" value="Unassembled WGS sequence"/>
</dbReference>
<evidence type="ECO:0000313" key="11">
    <source>
        <dbReference type="EMBL" id="EFX74522.1"/>
    </source>
</evidence>
<organism evidence="11 12">
    <name type="scientific">Daphnia pulex</name>
    <name type="common">Water flea</name>
    <dbReference type="NCBI Taxonomy" id="6669"/>
    <lineage>
        <taxon>Eukaryota</taxon>
        <taxon>Metazoa</taxon>
        <taxon>Ecdysozoa</taxon>
        <taxon>Arthropoda</taxon>
        <taxon>Crustacea</taxon>
        <taxon>Branchiopoda</taxon>
        <taxon>Diplostraca</taxon>
        <taxon>Cladocera</taxon>
        <taxon>Anomopoda</taxon>
        <taxon>Daphniidae</taxon>
        <taxon>Daphnia</taxon>
    </lineage>
</organism>
<evidence type="ECO:0000313" key="12">
    <source>
        <dbReference type="Proteomes" id="UP000000305"/>
    </source>
</evidence>
<dbReference type="PANTHER" id="PTHR12942">
    <property type="entry name" value="STEP II SPLICING FACTOR SLU7"/>
    <property type="match status" value="1"/>
</dbReference>
<dbReference type="STRING" id="6669.E9H0V2"/>
<dbReference type="EMBL" id="GL732582">
    <property type="protein sequence ID" value="EFX74522.1"/>
    <property type="molecule type" value="Genomic_DNA"/>
</dbReference>
<comment type="subunit">
    <text evidence="8">Associated with the spliceosome.</text>
</comment>
<feature type="compositionally biased region" description="Basic and acidic residues" evidence="9">
    <location>
        <begin position="24"/>
        <end position="43"/>
    </location>
</feature>
<dbReference type="GO" id="GO:0030628">
    <property type="term" value="F:pre-mRNA 3'-splice site binding"/>
    <property type="evidence" value="ECO:0007669"/>
    <property type="project" value="UniProtKB-UniRule"/>
</dbReference>
<dbReference type="PhylomeDB" id="E9H0V2"/>
<evidence type="ECO:0000256" key="4">
    <source>
        <dbReference type="ARBA" id="ARBA00022664"/>
    </source>
</evidence>
<evidence type="ECO:0000256" key="6">
    <source>
        <dbReference type="ARBA" id="ARBA00023187"/>
    </source>
</evidence>
<evidence type="ECO:0000256" key="2">
    <source>
        <dbReference type="ARBA" id="ARBA00007203"/>
    </source>
</evidence>
<dbReference type="KEGG" id="dpx:DAPPUDRAFT_108671"/>
<evidence type="ECO:0000256" key="8">
    <source>
        <dbReference type="RuleBase" id="RU367071"/>
    </source>
</evidence>
<evidence type="ECO:0000256" key="7">
    <source>
        <dbReference type="ARBA" id="ARBA00023242"/>
    </source>
</evidence>
<dbReference type="OMA" id="RPATWGT"/>
<comment type="function">
    <text evidence="8">Involved in pre-mRNA splicing.</text>
</comment>
<feature type="region of interest" description="Disordered" evidence="9">
    <location>
        <begin position="22"/>
        <end position="60"/>
    </location>
</feature>
<dbReference type="Pfam" id="PF11708">
    <property type="entry name" value="Slu7"/>
    <property type="match status" value="1"/>
</dbReference>
<comment type="similarity">
    <text evidence="2 8">Belongs to the SLU7 family.</text>
</comment>
<keyword evidence="4 8" id="KW-0507">mRNA processing</keyword>
<reference evidence="11 12" key="1">
    <citation type="journal article" date="2011" name="Science">
        <title>The ecoresponsive genome of Daphnia pulex.</title>
        <authorList>
            <person name="Colbourne J.K."/>
            <person name="Pfrender M.E."/>
            <person name="Gilbert D."/>
            <person name="Thomas W.K."/>
            <person name="Tucker A."/>
            <person name="Oakley T.H."/>
            <person name="Tokishita S."/>
            <person name="Aerts A."/>
            <person name="Arnold G.J."/>
            <person name="Basu M.K."/>
            <person name="Bauer D.J."/>
            <person name="Caceres C.E."/>
            <person name="Carmel L."/>
            <person name="Casola C."/>
            <person name="Choi J.H."/>
            <person name="Detter J.C."/>
            <person name="Dong Q."/>
            <person name="Dusheyko S."/>
            <person name="Eads B.D."/>
            <person name="Frohlich T."/>
            <person name="Geiler-Samerotte K.A."/>
            <person name="Gerlach D."/>
            <person name="Hatcher P."/>
            <person name="Jogdeo S."/>
            <person name="Krijgsveld J."/>
            <person name="Kriventseva E.V."/>
            <person name="Kultz D."/>
            <person name="Laforsch C."/>
            <person name="Lindquist E."/>
            <person name="Lopez J."/>
            <person name="Manak J.R."/>
            <person name="Muller J."/>
            <person name="Pangilinan J."/>
            <person name="Patwardhan R.P."/>
            <person name="Pitluck S."/>
            <person name="Pritham E.J."/>
            <person name="Rechtsteiner A."/>
            <person name="Rho M."/>
            <person name="Rogozin I.B."/>
            <person name="Sakarya O."/>
            <person name="Salamov A."/>
            <person name="Schaack S."/>
            <person name="Shapiro H."/>
            <person name="Shiga Y."/>
            <person name="Skalitzky C."/>
            <person name="Smith Z."/>
            <person name="Souvorov A."/>
            <person name="Sung W."/>
            <person name="Tang Z."/>
            <person name="Tsuchiya D."/>
            <person name="Tu H."/>
            <person name="Vos H."/>
            <person name="Wang M."/>
            <person name="Wolf Y.I."/>
            <person name="Yamagata H."/>
            <person name="Yamada T."/>
            <person name="Ye Y."/>
            <person name="Shaw J.R."/>
            <person name="Andrews J."/>
            <person name="Crease T.J."/>
            <person name="Tang H."/>
            <person name="Lucas S.M."/>
            <person name="Robertson H.M."/>
            <person name="Bork P."/>
            <person name="Koonin E.V."/>
            <person name="Zdobnov E.M."/>
            <person name="Grigoriev I.V."/>
            <person name="Lynch M."/>
            <person name="Boore J.L."/>
        </authorList>
    </citation>
    <scope>NUCLEOTIDE SEQUENCE [LARGE SCALE GENOMIC DNA]</scope>
</reference>
<comment type="subcellular location">
    <subcellularLocation>
        <location evidence="1 8">Nucleus</location>
    </subcellularLocation>
</comment>
<dbReference type="AlphaFoldDB" id="E9H0V2"/>
<keyword evidence="12" id="KW-1185">Reference proteome</keyword>
<dbReference type="InterPro" id="IPR021715">
    <property type="entry name" value="Slu7_dom"/>
</dbReference>
<evidence type="ECO:0000259" key="10">
    <source>
        <dbReference type="Pfam" id="PF11708"/>
    </source>
</evidence>
<dbReference type="GO" id="GO:0008380">
    <property type="term" value="P:RNA splicing"/>
    <property type="evidence" value="ECO:0000318"/>
    <property type="project" value="GO_Central"/>
</dbReference>
<dbReference type="GO" id="GO:0005681">
    <property type="term" value="C:spliceosomal complex"/>
    <property type="evidence" value="ECO:0000318"/>
    <property type="project" value="GO_Central"/>
</dbReference>
<name>E9H0V2_DAPPU</name>
<accession>E9H0V2</accession>
<evidence type="ECO:0000256" key="9">
    <source>
        <dbReference type="SAM" id="MobiDB-lite"/>
    </source>
</evidence>
<dbReference type="InterPro" id="IPR039974">
    <property type="entry name" value="Splicing_factor_SLU7"/>
</dbReference>